<proteinExistence type="predicted"/>
<evidence type="ECO:0000313" key="2">
    <source>
        <dbReference type="EMBL" id="AFV00377.2"/>
    </source>
</evidence>
<reference evidence="2 3" key="1">
    <citation type="journal article" date="2013" name="Genome Announc.">
        <title>Complete genome sequence of Simiduia agarivorans SA1(T), a marine bacterium able to degrade a variety of polysaccharides.</title>
        <authorList>
            <person name="Lin S.Y."/>
            <person name="Shieh W.Y."/>
            <person name="Chen J.S."/>
            <person name="Tang S.L."/>
        </authorList>
    </citation>
    <scope>NUCLEOTIDE SEQUENCE [LARGE SCALE GENOMIC DNA]</scope>
    <source>
        <strain evidence="3">DSM 21679 / JCM 13881 / BCRC 17597 / SA1</strain>
    </source>
</reference>
<name>K4KMX6_SIMAS</name>
<dbReference type="Proteomes" id="UP000000466">
    <property type="component" value="Chromosome"/>
</dbReference>
<dbReference type="AlphaFoldDB" id="K4KMX6"/>
<feature type="signal peptide" evidence="1">
    <location>
        <begin position="1"/>
        <end position="25"/>
    </location>
</feature>
<protein>
    <submittedName>
        <fullName evidence="2">Amino acid ABC transporter periplasmic protein</fullName>
    </submittedName>
</protein>
<dbReference type="Gene3D" id="3.40.190.10">
    <property type="entry name" value="Periplasmic binding protein-like II"/>
    <property type="match status" value="1"/>
</dbReference>
<dbReference type="HOGENOM" id="CLU_077643_0_0_6"/>
<dbReference type="EMBL" id="CP003746">
    <property type="protein sequence ID" value="AFV00377.2"/>
    <property type="molecule type" value="Genomic_DNA"/>
</dbReference>
<keyword evidence="3" id="KW-1185">Reference proteome</keyword>
<evidence type="ECO:0000256" key="1">
    <source>
        <dbReference type="SAM" id="SignalP"/>
    </source>
</evidence>
<dbReference type="SUPFAM" id="SSF53850">
    <property type="entry name" value="Periplasmic binding protein-like II"/>
    <property type="match status" value="1"/>
</dbReference>
<feature type="chain" id="PRO_5003879989" evidence="1">
    <location>
        <begin position="26"/>
        <end position="251"/>
    </location>
</feature>
<dbReference type="eggNOG" id="COG0834">
    <property type="taxonomic scope" value="Bacteria"/>
</dbReference>
<gene>
    <name evidence="2" type="ordered locus">M5M_16220</name>
</gene>
<sequence>MPKTSTALLLGVMLTVLPIAVNAEASVNLCFENRDNSPYILSDSTGMLIELVNRASEQAGIAVHYHPLPWKRCLTMVEQGGIDGALALVWNQDRQARFAYPLNAAGKVDRQRRIWQGEYLIMLPARSPVQWDGKQFSHLEGGMASPLGYASSEKLRSLNAFAFDSPPDKGLLLVSKNRLPGYVVQKEIGFKNLQSLGIEKQVKVLPIPFMTEDWYLVFSSDLLLSQPQLTARLWAAVARERIRLQSGKSTP</sequence>
<accession>K4KMX6</accession>
<organism evidence="2 3">
    <name type="scientific">Simiduia agarivorans (strain DSM 21679 / JCM 13881 / BCRC 17597 / SA1)</name>
    <dbReference type="NCBI Taxonomy" id="1117647"/>
    <lineage>
        <taxon>Bacteria</taxon>
        <taxon>Pseudomonadati</taxon>
        <taxon>Pseudomonadota</taxon>
        <taxon>Gammaproteobacteria</taxon>
        <taxon>Cellvibrionales</taxon>
        <taxon>Cellvibrionaceae</taxon>
        <taxon>Simiduia</taxon>
    </lineage>
</organism>
<evidence type="ECO:0000313" key="3">
    <source>
        <dbReference type="Proteomes" id="UP000000466"/>
    </source>
</evidence>
<keyword evidence="1" id="KW-0732">Signal</keyword>
<dbReference type="KEGG" id="saga:M5M_16220"/>
<dbReference type="STRING" id="1117647.M5M_16220"/>